<feature type="domain" description="ABC3 transporter permease C-terminal" evidence="7">
    <location>
        <begin position="686"/>
        <end position="804"/>
    </location>
</feature>
<dbReference type="EC" id="3.6.3.-" evidence="8"/>
<keyword evidence="4 6" id="KW-1133">Transmembrane helix</keyword>
<dbReference type="RefSeq" id="WP_131097505.1">
    <property type="nucleotide sequence ID" value="NZ_CP036455.1"/>
</dbReference>
<comment type="subcellular location">
    <subcellularLocation>
        <location evidence="1">Cell membrane</location>
        <topology evidence="1">Multi-pass membrane protein</topology>
    </subcellularLocation>
</comment>
<dbReference type="GO" id="GO:0005524">
    <property type="term" value="F:ATP binding"/>
    <property type="evidence" value="ECO:0007669"/>
    <property type="project" value="UniProtKB-KW"/>
</dbReference>
<evidence type="ECO:0000256" key="2">
    <source>
        <dbReference type="ARBA" id="ARBA00022475"/>
    </source>
</evidence>
<feature type="transmembrane region" description="Helical" evidence="6">
    <location>
        <begin position="679"/>
        <end position="708"/>
    </location>
</feature>
<dbReference type="OrthoDB" id="9780560at2"/>
<feature type="transmembrane region" description="Helical" evidence="6">
    <location>
        <begin position="729"/>
        <end position="754"/>
    </location>
</feature>
<reference evidence="8 9" key="1">
    <citation type="submission" date="2019-02" db="EMBL/GenBank/DDBJ databases">
        <authorList>
            <person name="Khodamoradi S."/>
            <person name="Hahnke R.L."/>
            <person name="Kaempfer P."/>
            <person name="Schumann P."/>
            <person name="Rohde M."/>
            <person name="Steinert M."/>
            <person name="Luzhetskyy A."/>
            <person name="Wink J."/>
            <person name="Ruckert C."/>
        </authorList>
    </citation>
    <scope>NUCLEOTIDE SEQUENCE [LARGE SCALE GENOMIC DNA]</scope>
    <source>
        <strain evidence="8 9">M2</strain>
    </source>
</reference>
<feature type="transmembrane region" description="Helical" evidence="6">
    <location>
        <begin position="774"/>
        <end position="794"/>
    </location>
</feature>
<dbReference type="EMBL" id="CP036455">
    <property type="protein sequence ID" value="QBI53075.1"/>
    <property type="molecule type" value="Genomic_DNA"/>
</dbReference>
<dbReference type="GO" id="GO:0005886">
    <property type="term" value="C:plasma membrane"/>
    <property type="evidence" value="ECO:0007669"/>
    <property type="project" value="UniProtKB-SubCell"/>
</dbReference>
<dbReference type="InterPro" id="IPR003838">
    <property type="entry name" value="ABC3_permease_C"/>
</dbReference>
<name>A0A4P6PY45_9ACTN</name>
<evidence type="ECO:0000313" key="9">
    <source>
        <dbReference type="Proteomes" id="UP000292235"/>
    </source>
</evidence>
<evidence type="ECO:0000259" key="7">
    <source>
        <dbReference type="Pfam" id="PF02687"/>
    </source>
</evidence>
<dbReference type="GO" id="GO:0016787">
    <property type="term" value="F:hydrolase activity"/>
    <property type="evidence" value="ECO:0007669"/>
    <property type="project" value="UniProtKB-KW"/>
</dbReference>
<dbReference type="KEGG" id="strr:EKD16_06385"/>
<feature type="transmembrane region" description="Helical" evidence="6">
    <location>
        <begin position="245"/>
        <end position="271"/>
    </location>
</feature>
<feature type="transmembrane region" description="Helical" evidence="6">
    <location>
        <begin position="382"/>
        <end position="403"/>
    </location>
</feature>
<dbReference type="PANTHER" id="PTHR30287">
    <property type="entry name" value="MEMBRANE COMPONENT OF PREDICTED ABC SUPERFAMILY METABOLITE UPTAKE TRANSPORTER"/>
    <property type="match status" value="1"/>
</dbReference>
<evidence type="ECO:0000313" key="8">
    <source>
        <dbReference type="EMBL" id="QBI53075.1"/>
    </source>
</evidence>
<evidence type="ECO:0000256" key="3">
    <source>
        <dbReference type="ARBA" id="ARBA00022692"/>
    </source>
</evidence>
<protein>
    <submittedName>
        <fullName evidence="8">Macrolide export ATP-binding/permease protein MacB</fullName>
        <ecNumber evidence="8">3.6.3.-</ecNumber>
    </submittedName>
</protein>
<dbReference type="Pfam" id="PF02687">
    <property type="entry name" value="FtsX"/>
    <property type="match status" value="2"/>
</dbReference>
<feature type="transmembrane region" description="Helical" evidence="6">
    <location>
        <begin position="292"/>
        <end position="316"/>
    </location>
</feature>
<evidence type="ECO:0000256" key="1">
    <source>
        <dbReference type="ARBA" id="ARBA00004651"/>
    </source>
</evidence>
<organism evidence="8 9">
    <name type="scientific">Streptomonospora litoralis</name>
    <dbReference type="NCBI Taxonomy" id="2498135"/>
    <lineage>
        <taxon>Bacteria</taxon>
        <taxon>Bacillati</taxon>
        <taxon>Actinomycetota</taxon>
        <taxon>Actinomycetes</taxon>
        <taxon>Streptosporangiales</taxon>
        <taxon>Nocardiopsidaceae</taxon>
        <taxon>Streptomonospora</taxon>
    </lineage>
</organism>
<keyword evidence="9" id="KW-1185">Reference proteome</keyword>
<keyword evidence="2" id="KW-1003">Cell membrane</keyword>
<feature type="transmembrane region" description="Helical" evidence="6">
    <location>
        <begin position="461"/>
        <end position="482"/>
    </location>
</feature>
<feature type="domain" description="ABC3 transporter permease C-terminal" evidence="7">
    <location>
        <begin position="249"/>
        <end position="365"/>
    </location>
</feature>
<proteinExistence type="predicted"/>
<gene>
    <name evidence="8" type="primary">macB1</name>
    <name evidence="8" type="ORF">EKD16_06385</name>
</gene>
<keyword evidence="8" id="KW-0378">Hydrolase</keyword>
<feature type="transmembrane region" description="Helical" evidence="6">
    <location>
        <begin position="336"/>
        <end position="355"/>
    </location>
</feature>
<dbReference type="InterPro" id="IPR038766">
    <property type="entry name" value="Membrane_comp_ABC_pdt"/>
</dbReference>
<accession>A0A4P6PY45</accession>
<keyword evidence="8" id="KW-0067">ATP-binding</keyword>
<keyword evidence="3 6" id="KW-0812">Transmembrane</keyword>
<keyword evidence="5 6" id="KW-0472">Membrane</keyword>
<evidence type="ECO:0000256" key="6">
    <source>
        <dbReference type="SAM" id="Phobius"/>
    </source>
</evidence>
<evidence type="ECO:0000256" key="4">
    <source>
        <dbReference type="ARBA" id="ARBA00022989"/>
    </source>
</evidence>
<evidence type="ECO:0000256" key="5">
    <source>
        <dbReference type="ARBA" id="ARBA00023136"/>
    </source>
</evidence>
<dbReference type="AlphaFoldDB" id="A0A4P6PY45"/>
<dbReference type="Proteomes" id="UP000292235">
    <property type="component" value="Chromosome"/>
</dbReference>
<keyword evidence="8" id="KW-0547">Nucleotide-binding</keyword>
<sequence length="811" mass="82785" precursor="true">MLASVWAQIRTYPARLVAILIAITLGVAFLAATAVFASTSSAGLRATAAAPLTQADVVVQPGPDAQEDPDWYRPIEDGSTVSAVAPMYARTVQLVTSEQRATTNVYSVADAPGLRWFDLARGRWPSAPDEVLADTGTLEDAGLSVGSRAEVVVSGQPRTVRVVGAADVGFRPLTGVQYRFYASTDFFTGSAPSNALVEVADRASIDEAVAQLESALPGGYSVNSAERQAELAAERFAGGSQQLEYILLAFALISLLAAAMVIGNTFTILMAQRRRDTALLRLIGAEQTQVRRLVLTEAALVGSVGSLLGVALGVGAGYLGASLMSLTGGGLRVDPVALIGAFLVGVAATMCAAWLPARRAASIPPIEAMATAATADPGRSRIGLLAGVAVVVLGGGTMAFGAVSGSLPLALAGGFLSAVALLFVLKPVLARLFPLIERLLRGWGGTAELAGANLRRNAGRAATTTLTLVLGTALIVALFVAAQTGQATVDNDLRNRYPVDVSARASDGAVSERIVEQVSGIDGLVRVEPIETARFSSPALGEITVAGVAPGMRAAVDVEPLGAAGGGPVMLVSQDTLTEAGLAGGDSVSVSAGGETQRFTVRASNLASVSGAGIPVVRSEILAGLATDTRRHMVWGIAAEDADRNALGTAMSRVAAADADLVIAGSVSERRDIAEVLDILLNLAVAMLLITVVIAVIGVVNTLGLSVLERQRESALLRALGLTRRRLGATLAIEAVVISLVGALTGLALGLPYGLVGVDAVVGAQAPLVVEIPWARFGIVVAVAVVAGVAASLVPARQIAKTAPAEGLSRA</sequence>
<feature type="transmembrane region" description="Helical" evidence="6">
    <location>
        <begin position="409"/>
        <end position="429"/>
    </location>
</feature>
<dbReference type="PANTHER" id="PTHR30287:SF2">
    <property type="entry name" value="BLL1001 PROTEIN"/>
    <property type="match status" value="1"/>
</dbReference>